<dbReference type="Gene3D" id="3.30.30.80">
    <property type="entry name" value="probable RNA-binding protein from clostridium symbiosum atcc 14940"/>
    <property type="match status" value="1"/>
</dbReference>
<dbReference type="SMART" id="SM00393">
    <property type="entry name" value="R3H"/>
    <property type="match status" value="1"/>
</dbReference>
<dbReference type="KEGG" id="cld:CLSPO_c38390"/>
<dbReference type="GO" id="GO:0005737">
    <property type="term" value="C:cytoplasm"/>
    <property type="evidence" value="ECO:0007669"/>
    <property type="project" value="UniProtKB-SubCell"/>
</dbReference>
<dbReference type="InterPro" id="IPR038247">
    <property type="entry name" value="Jag_N_dom_sf"/>
</dbReference>
<dbReference type="AlphaFoldDB" id="A0A7U4LPK3"/>
<dbReference type="SUPFAM" id="SSF82708">
    <property type="entry name" value="R3H domain"/>
    <property type="match status" value="1"/>
</dbReference>
<comment type="domain">
    <text evidence="6">Has an N-terminal Jag-N domain and 2 RNA-binding domains (KH and R3H).</text>
</comment>
<dbReference type="NCBIfam" id="NF041568">
    <property type="entry name" value="Jag_EloR"/>
    <property type="match status" value="1"/>
</dbReference>
<dbReference type="GO" id="GO:0008360">
    <property type="term" value="P:regulation of cell shape"/>
    <property type="evidence" value="ECO:0007669"/>
    <property type="project" value="UniProtKB-KW"/>
</dbReference>
<keyword evidence="4 6" id="KW-0143">Chaperone</keyword>
<dbReference type="EMBL" id="CP009225">
    <property type="protein sequence ID" value="AKC64497.1"/>
    <property type="molecule type" value="Genomic_DNA"/>
</dbReference>
<feature type="region of interest" description="Jag_N domain" evidence="6">
    <location>
        <begin position="9"/>
        <end position="59"/>
    </location>
</feature>
<dbReference type="InterPro" id="IPR036867">
    <property type="entry name" value="R3H_dom_sf"/>
</dbReference>
<name>A0A7U4LPK3_CLOSG</name>
<evidence type="ECO:0000256" key="1">
    <source>
        <dbReference type="ARBA" id="ARBA00022490"/>
    </source>
</evidence>
<dbReference type="CDD" id="cd02414">
    <property type="entry name" value="KH-II_Jag"/>
    <property type="match status" value="1"/>
</dbReference>
<dbReference type="HAMAP" id="MF_00867">
    <property type="entry name" value="KhpB"/>
    <property type="match status" value="1"/>
</dbReference>
<keyword evidence="2 6" id="KW-0694">RNA-binding</keyword>
<evidence type="ECO:0000313" key="8">
    <source>
        <dbReference type="EMBL" id="AKC64497.1"/>
    </source>
</evidence>
<accession>A0A7U4LPK3</accession>
<dbReference type="Gene3D" id="3.30.300.20">
    <property type="match status" value="1"/>
</dbReference>
<reference evidence="8 9" key="1">
    <citation type="journal article" date="2015" name="PLoS ONE">
        <title>A universal mariner transposon system for forward genetic studies in the genus clostridium.</title>
        <authorList>
            <person name="Zhang Y."/>
            <person name="Grosse-Honebrink A."/>
            <person name="Minton N.P."/>
        </authorList>
    </citation>
    <scope>NUCLEOTIDE SEQUENCE [LARGE SCALE GENOMIC DNA]</scope>
    <source>
        <strain evidence="8 9">NCIMB 10696</strain>
    </source>
</reference>
<dbReference type="Pfam" id="PF01424">
    <property type="entry name" value="R3H"/>
    <property type="match status" value="1"/>
</dbReference>
<evidence type="ECO:0000259" key="7">
    <source>
        <dbReference type="PROSITE" id="PS51061"/>
    </source>
</evidence>
<sequence>MTWGMKVIEMTGKTIEEAINHGLMELNTSKDKVEIKIIDEGSKGFLNFIGTRPAKIEMKLKKDYEKEVRDFLESILKSMNVEANINIKENKDVIKIDLSGSDMGIIIGYRGETLDSLQYLVSLVINKDQSCHYKRVILDTENYRDKREETLKKLARRLGHKVRESGRPVKLEPMNPYERRIIHSELQNNNYVETYSEGEEPFRKVVINLRKA</sequence>
<comment type="subunit">
    <text evidence="6">Forms a complex with KhpA.</text>
</comment>
<dbReference type="SMART" id="SM01245">
    <property type="entry name" value="Jag_N"/>
    <property type="match status" value="1"/>
</dbReference>
<evidence type="ECO:0000256" key="3">
    <source>
        <dbReference type="ARBA" id="ARBA00022960"/>
    </source>
</evidence>
<gene>
    <name evidence="8" type="primary">jag</name>
    <name evidence="6" type="synonym">eloR</name>
    <name evidence="6" type="synonym">khpB</name>
    <name evidence="8" type="ORF">CLSPO_c38390</name>
</gene>
<dbReference type="GO" id="GO:0003723">
    <property type="term" value="F:RNA binding"/>
    <property type="evidence" value="ECO:0007669"/>
    <property type="project" value="UniProtKB-UniRule"/>
</dbReference>
<evidence type="ECO:0000256" key="6">
    <source>
        <dbReference type="HAMAP-Rule" id="MF_00867"/>
    </source>
</evidence>
<evidence type="ECO:0000256" key="4">
    <source>
        <dbReference type="ARBA" id="ARBA00023186"/>
    </source>
</evidence>
<dbReference type="Gene3D" id="3.30.1370.50">
    <property type="entry name" value="R3H-like domain"/>
    <property type="match status" value="1"/>
</dbReference>
<dbReference type="PROSITE" id="PS51061">
    <property type="entry name" value="R3H"/>
    <property type="match status" value="1"/>
</dbReference>
<comment type="subcellular location">
    <subcellularLocation>
        <location evidence="6">Cytoplasm</location>
    </subcellularLocation>
</comment>
<proteinExistence type="inferred from homology"/>
<feature type="domain" description="R3H" evidence="7">
    <location>
        <begin position="145"/>
        <end position="211"/>
    </location>
</feature>
<dbReference type="CDD" id="cd02644">
    <property type="entry name" value="R3H_jag"/>
    <property type="match status" value="1"/>
</dbReference>
<dbReference type="InterPro" id="IPR039247">
    <property type="entry name" value="KhpB"/>
</dbReference>
<keyword evidence="3 6" id="KW-0133">Cell shape</keyword>
<dbReference type="InterPro" id="IPR038008">
    <property type="entry name" value="Jag_KH"/>
</dbReference>
<dbReference type="GO" id="GO:0071555">
    <property type="term" value="P:cell wall organization"/>
    <property type="evidence" value="ECO:0007669"/>
    <property type="project" value="UniProtKB-KW"/>
</dbReference>
<comment type="function">
    <text evidence="6">A probable RNA chaperone. Forms a complex with KhpA which binds to cellular RNA and controls its expression. Plays a role in peptidoglycan (PG) homeostasis and cell length regulation.</text>
</comment>
<keyword evidence="1 6" id="KW-0963">Cytoplasm</keyword>
<evidence type="ECO:0000256" key="5">
    <source>
        <dbReference type="ARBA" id="ARBA00023316"/>
    </source>
</evidence>
<dbReference type="InterPro" id="IPR015946">
    <property type="entry name" value="KH_dom-like_a/b"/>
</dbReference>
<comment type="similarity">
    <text evidence="6">Belongs to the KhpB RNA-binding protein family.</text>
</comment>
<evidence type="ECO:0000313" key="9">
    <source>
        <dbReference type="Proteomes" id="UP000033052"/>
    </source>
</evidence>
<dbReference type="Proteomes" id="UP000033052">
    <property type="component" value="Chromosome"/>
</dbReference>
<dbReference type="GO" id="GO:0009252">
    <property type="term" value="P:peptidoglycan biosynthetic process"/>
    <property type="evidence" value="ECO:0007669"/>
    <property type="project" value="UniProtKB-UniRule"/>
</dbReference>
<dbReference type="Pfam" id="PF14804">
    <property type="entry name" value="Jag_N"/>
    <property type="match status" value="1"/>
</dbReference>
<dbReference type="PANTHER" id="PTHR35800:SF1">
    <property type="entry name" value="RNA-BINDING PROTEIN KHPB"/>
    <property type="match status" value="1"/>
</dbReference>
<evidence type="ECO:0000256" key="2">
    <source>
        <dbReference type="ARBA" id="ARBA00022884"/>
    </source>
</evidence>
<dbReference type="InterPro" id="IPR032782">
    <property type="entry name" value="KhpB_N"/>
</dbReference>
<organism evidence="8 9">
    <name type="scientific">Clostridium sporogenes</name>
    <dbReference type="NCBI Taxonomy" id="1509"/>
    <lineage>
        <taxon>Bacteria</taxon>
        <taxon>Bacillati</taxon>
        <taxon>Bacillota</taxon>
        <taxon>Clostridia</taxon>
        <taxon>Eubacteriales</taxon>
        <taxon>Clostridiaceae</taxon>
        <taxon>Clostridium</taxon>
    </lineage>
</organism>
<protein>
    <recommendedName>
        <fullName evidence="6">RNA-binding protein KhpB</fullName>
    </recommendedName>
    <alternativeName>
        <fullName evidence="6">RNA-binding protein EloR</fullName>
    </alternativeName>
</protein>
<dbReference type="InterPro" id="IPR001374">
    <property type="entry name" value="R3H_dom"/>
</dbReference>
<keyword evidence="5 6" id="KW-0961">Cell wall biogenesis/degradation</keyword>
<dbReference type="InterPro" id="IPR034079">
    <property type="entry name" value="R3H_KhpB"/>
</dbReference>
<dbReference type="Pfam" id="PF13083">
    <property type="entry name" value="KH_KhpA-B"/>
    <property type="match status" value="1"/>
</dbReference>
<dbReference type="PANTHER" id="PTHR35800">
    <property type="entry name" value="PROTEIN JAG"/>
    <property type="match status" value="1"/>
</dbReference>